<evidence type="ECO:0000313" key="8">
    <source>
        <dbReference type="EMBL" id="SKA92666.1"/>
    </source>
</evidence>
<evidence type="ECO:0000256" key="1">
    <source>
        <dbReference type="ARBA" id="ARBA00004781"/>
    </source>
</evidence>
<comment type="function">
    <text evidence="6">Catalyzes the reduction of dTDP-6-deoxy-L-lyxo-4-hexulose to yield dTDP-L-rhamnose.</text>
</comment>
<evidence type="ECO:0000256" key="3">
    <source>
        <dbReference type="ARBA" id="ARBA00012929"/>
    </source>
</evidence>
<comment type="similarity">
    <text evidence="2 6">Belongs to the dTDP-4-dehydrorhamnose reductase family.</text>
</comment>
<dbReference type="Gene3D" id="3.90.25.10">
    <property type="entry name" value="UDP-galactose 4-epimerase, domain 1"/>
    <property type="match status" value="1"/>
</dbReference>
<dbReference type="InterPro" id="IPR005913">
    <property type="entry name" value="dTDP_dehydrorham_reduct"/>
</dbReference>
<dbReference type="AlphaFoldDB" id="A0A1T4XSZ2"/>
<evidence type="ECO:0000256" key="2">
    <source>
        <dbReference type="ARBA" id="ARBA00010944"/>
    </source>
</evidence>
<dbReference type="STRING" id="92487.SAMN02745130_03412"/>
<keyword evidence="6" id="KW-0560">Oxidoreductase</keyword>
<dbReference type="GO" id="GO:0009243">
    <property type="term" value="P:O antigen biosynthetic process"/>
    <property type="evidence" value="ECO:0007669"/>
    <property type="project" value="UniProtKB-UniPathway"/>
</dbReference>
<dbReference type="InterPro" id="IPR029903">
    <property type="entry name" value="RmlD-like-bd"/>
</dbReference>
<reference evidence="8 9" key="1">
    <citation type="submission" date="2017-02" db="EMBL/GenBank/DDBJ databases">
        <authorList>
            <person name="Peterson S.W."/>
        </authorList>
    </citation>
    <scope>NUCLEOTIDE SEQUENCE [LARGE SCALE GENOMIC DNA]</scope>
    <source>
        <strain evidence="8 9">ATCC 49788</strain>
    </source>
</reference>
<dbReference type="GO" id="GO:0019305">
    <property type="term" value="P:dTDP-rhamnose biosynthetic process"/>
    <property type="evidence" value="ECO:0007669"/>
    <property type="project" value="UniProtKB-UniPathway"/>
</dbReference>
<accession>A0A1T4XSZ2</accession>
<comment type="pathway">
    <text evidence="1 6">Carbohydrate biosynthesis; dTDP-L-rhamnose biosynthesis.</text>
</comment>
<comment type="catalytic activity">
    <reaction evidence="5 6">
        <text>dTDP-beta-L-rhamnose + NADP(+) = dTDP-4-dehydro-beta-L-rhamnose + NADPH + H(+)</text>
        <dbReference type="Rhea" id="RHEA:21796"/>
        <dbReference type="ChEBI" id="CHEBI:15378"/>
        <dbReference type="ChEBI" id="CHEBI:57510"/>
        <dbReference type="ChEBI" id="CHEBI:57783"/>
        <dbReference type="ChEBI" id="CHEBI:58349"/>
        <dbReference type="ChEBI" id="CHEBI:62830"/>
        <dbReference type="EC" id="1.1.1.133"/>
    </reaction>
</comment>
<dbReference type="InterPro" id="IPR036291">
    <property type="entry name" value="NAD(P)-bd_dom_sf"/>
</dbReference>
<keyword evidence="9" id="KW-1185">Reference proteome</keyword>
<sequence>MSFKRVLITGANGQLGYELQRSYPLGTELIATDHDSLDITDPAQIKTALAHYQPDLVINAAAYTAVDKAENDQANAQRLNGDAAGFLAQSIAACNPAIKLIHISTDFVFDGRQSLPYTPDAATAPLGVYGATKLSGEQQVQQHLPKALIIRTSWLYSTHGHNFVKSMLRFMQEREQLGVVYDQVGTPTWGRTLAQTIWTLAAKDASGLLHCSDNGVASWYDFARAIQEEGYRLGLLTRRIPIHPIRSSAYPTPAQRPAFSVMDKSLTEDYLGYRLPYWRDSLQTMLAELNQPTNNS</sequence>
<proteinExistence type="inferred from homology"/>
<comment type="cofactor">
    <cofactor evidence="6">
        <name>Mg(2+)</name>
        <dbReference type="ChEBI" id="CHEBI:18420"/>
    </cofactor>
    <text evidence="6">Binds 1 Mg(2+) ion per monomer.</text>
</comment>
<evidence type="ECO:0000256" key="6">
    <source>
        <dbReference type="RuleBase" id="RU364082"/>
    </source>
</evidence>
<protein>
    <recommendedName>
        <fullName evidence="4 6">dTDP-4-dehydrorhamnose reductase</fullName>
        <ecNumber evidence="3 6">1.1.1.133</ecNumber>
    </recommendedName>
</protein>
<dbReference type="Proteomes" id="UP000190460">
    <property type="component" value="Unassembled WGS sequence"/>
</dbReference>
<evidence type="ECO:0000256" key="4">
    <source>
        <dbReference type="ARBA" id="ARBA00017099"/>
    </source>
</evidence>
<dbReference type="NCBIfam" id="TIGR01214">
    <property type="entry name" value="rmlD"/>
    <property type="match status" value="1"/>
</dbReference>
<dbReference type="GO" id="GO:0005829">
    <property type="term" value="C:cytosol"/>
    <property type="evidence" value="ECO:0007669"/>
    <property type="project" value="TreeGrafter"/>
</dbReference>
<dbReference type="PANTHER" id="PTHR10491">
    <property type="entry name" value="DTDP-4-DEHYDRORHAMNOSE REDUCTASE"/>
    <property type="match status" value="1"/>
</dbReference>
<dbReference type="EMBL" id="FUYB01000022">
    <property type="protein sequence ID" value="SKA92666.1"/>
    <property type="molecule type" value="Genomic_DNA"/>
</dbReference>
<evidence type="ECO:0000313" key="9">
    <source>
        <dbReference type="Proteomes" id="UP000190460"/>
    </source>
</evidence>
<keyword evidence="6" id="KW-0521">NADP</keyword>
<dbReference type="PANTHER" id="PTHR10491:SF4">
    <property type="entry name" value="METHIONINE ADENOSYLTRANSFERASE 2 SUBUNIT BETA"/>
    <property type="match status" value="1"/>
</dbReference>
<dbReference type="CDD" id="cd05254">
    <property type="entry name" value="dTDP_HR_like_SDR_e"/>
    <property type="match status" value="1"/>
</dbReference>
<dbReference type="SUPFAM" id="SSF51735">
    <property type="entry name" value="NAD(P)-binding Rossmann-fold domains"/>
    <property type="match status" value="1"/>
</dbReference>
<name>A0A1T4XSZ2_9GAMM</name>
<dbReference type="EC" id="1.1.1.133" evidence="3 6"/>
<dbReference type="OrthoDB" id="9803892at2"/>
<dbReference type="UniPathway" id="UPA00281"/>
<evidence type="ECO:0000259" key="7">
    <source>
        <dbReference type="Pfam" id="PF04321"/>
    </source>
</evidence>
<gene>
    <name evidence="8" type="ORF">SAMN02745130_03412</name>
</gene>
<dbReference type="Gene3D" id="3.40.50.720">
    <property type="entry name" value="NAD(P)-binding Rossmann-like Domain"/>
    <property type="match status" value="1"/>
</dbReference>
<dbReference type="Pfam" id="PF04321">
    <property type="entry name" value="RmlD_sub_bind"/>
    <property type="match status" value="1"/>
</dbReference>
<feature type="domain" description="RmlD-like substrate binding" evidence="7">
    <location>
        <begin position="5"/>
        <end position="289"/>
    </location>
</feature>
<organism evidence="8 9">
    <name type="scientific">Thiothrix eikelboomii</name>
    <dbReference type="NCBI Taxonomy" id="92487"/>
    <lineage>
        <taxon>Bacteria</taxon>
        <taxon>Pseudomonadati</taxon>
        <taxon>Pseudomonadota</taxon>
        <taxon>Gammaproteobacteria</taxon>
        <taxon>Thiotrichales</taxon>
        <taxon>Thiotrichaceae</taxon>
        <taxon>Thiothrix</taxon>
    </lineage>
</organism>
<evidence type="ECO:0000256" key="5">
    <source>
        <dbReference type="ARBA" id="ARBA00048200"/>
    </source>
</evidence>
<dbReference type="RefSeq" id="WP_078923850.1">
    <property type="nucleotide sequence ID" value="NZ_FUYB01000022.1"/>
</dbReference>
<dbReference type="UniPathway" id="UPA00124"/>
<dbReference type="GO" id="GO:0008831">
    <property type="term" value="F:dTDP-4-dehydrorhamnose reductase activity"/>
    <property type="evidence" value="ECO:0007669"/>
    <property type="project" value="UniProtKB-EC"/>
</dbReference>